<feature type="coiled-coil region" evidence="3">
    <location>
        <begin position="365"/>
        <end position="543"/>
    </location>
</feature>
<dbReference type="SUPFAM" id="SSF50156">
    <property type="entry name" value="PDZ domain-like"/>
    <property type="match status" value="3"/>
</dbReference>
<dbReference type="Pfam" id="PF00619">
    <property type="entry name" value="CARD"/>
    <property type="match status" value="1"/>
</dbReference>
<evidence type="ECO:0000259" key="6">
    <source>
        <dbReference type="PROSITE" id="PS50052"/>
    </source>
</evidence>
<feature type="region of interest" description="Disordered" evidence="4">
    <location>
        <begin position="905"/>
        <end position="953"/>
    </location>
</feature>
<dbReference type="PROSITE" id="PS50002">
    <property type="entry name" value="SH3"/>
    <property type="match status" value="1"/>
</dbReference>
<evidence type="ECO:0000256" key="4">
    <source>
        <dbReference type="SAM" id="MobiDB-lite"/>
    </source>
</evidence>
<keyword evidence="10" id="KW-1185">Reference proteome</keyword>
<dbReference type="SMART" id="SM00228">
    <property type="entry name" value="PDZ"/>
    <property type="match status" value="3"/>
</dbReference>
<feature type="region of interest" description="Disordered" evidence="4">
    <location>
        <begin position="182"/>
        <end position="202"/>
    </location>
</feature>
<feature type="domain" description="PDZ" evidence="7">
    <location>
        <begin position="1329"/>
        <end position="1405"/>
    </location>
</feature>
<dbReference type="InterPro" id="IPR001452">
    <property type="entry name" value="SH3_domain"/>
</dbReference>
<name>A0ABN8MNJ7_9CNID</name>
<dbReference type="InterPro" id="IPR008144">
    <property type="entry name" value="Guanylate_kin-like_dom"/>
</dbReference>
<dbReference type="Gene3D" id="3.40.50.300">
    <property type="entry name" value="P-loop containing nucleotide triphosphate hydrolases"/>
    <property type="match status" value="1"/>
</dbReference>
<evidence type="ECO:0000256" key="3">
    <source>
        <dbReference type="SAM" id="Coils"/>
    </source>
</evidence>
<feature type="region of interest" description="Disordered" evidence="4">
    <location>
        <begin position="972"/>
        <end position="1000"/>
    </location>
</feature>
<dbReference type="PROSITE" id="PS50209">
    <property type="entry name" value="CARD"/>
    <property type="match status" value="1"/>
</dbReference>
<reference evidence="9 10" key="1">
    <citation type="submission" date="2022-05" db="EMBL/GenBank/DDBJ databases">
        <authorList>
            <consortium name="Genoscope - CEA"/>
            <person name="William W."/>
        </authorList>
    </citation>
    <scope>NUCLEOTIDE SEQUENCE [LARGE SCALE GENOMIC DNA]</scope>
</reference>
<dbReference type="SUPFAM" id="SSF50044">
    <property type="entry name" value="SH3-domain"/>
    <property type="match status" value="1"/>
</dbReference>
<dbReference type="Gene3D" id="2.30.42.10">
    <property type="match status" value="3"/>
</dbReference>
<feature type="domain" description="PDZ" evidence="7">
    <location>
        <begin position="1464"/>
        <end position="1544"/>
    </location>
</feature>
<feature type="region of interest" description="Disordered" evidence="4">
    <location>
        <begin position="1197"/>
        <end position="1253"/>
    </location>
</feature>
<evidence type="ECO:0008006" key="11">
    <source>
        <dbReference type="Google" id="ProtNLM"/>
    </source>
</evidence>
<evidence type="ECO:0000259" key="7">
    <source>
        <dbReference type="PROSITE" id="PS50106"/>
    </source>
</evidence>
<feature type="region of interest" description="Disordered" evidence="4">
    <location>
        <begin position="96"/>
        <end position="115"/>
    </location>
</feature>
<dbReference type="InterPro" id="IPR036034">
    <property type="entry name" value="PDZ_sf"/>
</dbReference>
<dbReference type="Pfam" id="PF00595">
    <property type="entry name" value="PDZ"/>
    <property type="match status" value="3"/>
</dbReference>
<feature type="region of interest" description="Disordered" evidence="4">
    <location>
        <begin position="1421"/>
        <end position="1447"/>
    </location>
</feature>
<dbReference type="InterPro" id="IPR027417">
    <property type="entry name" value="P-loop_NTPase"/>
</dbReference>
<dbReference type="Gene3D" id="6.10.250.3110">
    <property type="match status" value="1"/>
</dbReference>
<dbReference type="CDD" id="cd01671">
    <property type="entry name" value="CARD"/>
    <property type="match status" value="1"/>
</dbReference>
<accession>A0ABN8MNJ7</accession>
<dbReference type="PANTHER" id="PTHR46360:SF1">
    <property type="entry name" value="DISKS LARGE HOMOLOG 5"/>
    <property type="match status" value="1"/>
</dbReference>
<dbReference type="InterPro" id="IPR001478">
    <property type="entry name" value="PDZ"/>
</dbReference>
<evidence type="ECO:0000313" key="10">
    <source>
        <dbReference type="Proteomes" id="UP001159427"/>
    </source>
</evidence>
<dbReference type="InterPro" id="IPR036028">
    <property type="entry name" value="SH3-like_dom_sf"/>
</dbReference>
<dbReference type="PROSITE" id="PS50052">
    <property type="entry name" value="GUANYLATE_KINASE_2"/>
    <property type="match status" value="1"/>
</dbReference>
<evidence type="ECO:0000313" key="9">
    <source>
        <dbReference type="EMBL" id="CAH3030249.1"/>
    </source>
</evidence>
<dbReference type="Proteomes" id="UP001159427">
    <property type="component" value="Unassembled WGS sequence"/>
</dbReference>
<evidence type="ECO:0000256" key="2">
    <source>
        <dbReference type="PROSITE-ProRule" id="PRU00192"/>
    </source>
</evidence>
<dbReference type="InterPro" id="IPR011029">
    <property type="entry name" value="DEATH-like_dom_sf"/>
</dbReference>
<dbReference type="SMART" id="SM00326">
    <property type="entry name" value="SH3"/>
    <property type="match status" value="1"/>
</dbReference>
<feature type="compositionally biased region" description="Polar residues" evidence="4">
    <location>
        <begin position="940"/>
        <end position="953"/>
    </location>
</feature>
<feature type="domain" description="SH3" evidence="5">
    <location>
        <begin position="1555"/>
        <end position="1624"/>
    </location>
</feature>
<gene>
    <name evidence="9" type="ORF">PEVE_00037679</name>
</gene>
<evidence type="ECO:0000259" key="5">
    <source>
        <dbReference type="PROSITE" id="PS50002"/>
    </source>
</evidence>
<dbReference type="EMBL" id="CALNXI010000622">
    <property type="protein sequence ID" value="CAH3030249.1"/>
    <property type="molecule type" value="Genomic_DNA"/>
</dbReference>
<proteinExistence type="predicted"/>
<feature type="coiled-coil region" evidence="3">
    <location>
        <begin position="144"/>
        <end position="178"/>
    </location>
</feature>
<feature type="compositionally biased region" description="Polar residues" evidence="4">
    <location>
        <begin position="976"/>
        <end position="986"/>
    </location>
</feature>
<feature type="domain" description="Guanylate kinase-like" evidence="6">
    <location>
        <begin position="1669"/>
        <end position="1860"/>
    </location>
</feature>
<sequence length="1874" mass="211268">MDEGYKKLIERHRDKFRRAITVERLLSPLVVSHVVNAEEAQSIQSEHPAQRVDRLLDVIQRKDHETFKKFCVVLETTYPYMLNCMFLGVEPPTSVSQHIRNDQGKTADGNEDTTRHMQCIGPSRRVNVGRSTSMTGHDLCKDRVIGLKNELRAVKRDLEKVTAQLHETEAQRDAYKKMIDHKTGDRLHMEGNSNSQGSERDNDYDILKKQYIDNLRELEMLRYEHSDISAKYDSVCQQCENSRKYKMLFQTLQRRVDEMNLERDKLKQEYEEIVLLREREKIELIEMKDNQQYEEYLNSQSGNKSFEKYETHQKDHESLQDVHRELRSEYNHLFNSFQNLESDYSALKIQFDGLIHERDSLIIERNGLKQQSEAAIKKYEKAMKDCDTVVKKSFQDKQQLEQQYDLARRECDQVMSLQVKTAKDITKLTEERNAALNEYQLVMSERDTVHREIEKLHDELTDMRKTNESLQKDYSKLQNHFDDTQGEMSLLVEEREQVAKEALKLKERLSQTLLEKDSLVKERDKVREDCEMFKQERNVARRERSEAIIHRDKILKECFEIKQKHQLVLKGENEVEALRRQFEVLSKELTDALHDVEVVKMRRDWALTERDKVIQDRDSLKIRFDKMQRERDRAVSDLAELLQESDHIRRKHSEAVAELLELRQHIESQLKQGNLSQELVSSRDSAIDTDSNEWETESVVLERMNIDDDLGIAIAGGTDTPAIPNDSSIVITNVAKGSIADGKLRVNDCVLKVNNIDLTNVKYCTAVQAISRGEVVNMTVKRKRSTGLRPLLVPVSLMLTNNRGKGTKNIVMEYISKNFEKDNNGYKECDQKDLAGGGNILKAINGTSVENLNQSEVESLLSTSLLSLTVQKLSTTSSRTQVLQSLLEEVNDRINRENDICRKAQHTKERITNSGSLSELQQESSSAYFSGKSSPLPDDQMSSTPESISEPVLQSLSSLTPLYEENPEMLNRKQTDSSGDLSTEEGSASPLVASSAGSTKRSQAFVKLRKSLVRSSPFTQSPRLSMPVQLTYKERPVPPMRSCSYMSAITSPPQGEEDNVHSQEDDAPTFPPPLASNVHYPSNYFHDSSVANTSNTVVTRKKTDSYFRGSRPQSAPSSRQNQIALGSSPGSSGFGRYSSSHEDPFALTPPRPNSSTPPATVAVLRSTSVPYYTAKSRSVQSCEGLPAVSQQCLPVQCDRKQKKSRLKTDPFGKGRHSRQGSSHSADGDSRNRQRLSMYDYDTPSKAKRRPQRINLPTSRARVTSYPSAGTSSYCSSSVSSTYSISSGHTTPVVIPSTPIVPATETGPALAFDFSSPPVSGEDPLNRDYEPRLVTIEKKDTLGISIAAACQGGVFVSSVNEGSVAAKAGLKCGDQLLEVHHVATVGVYTLNAGSSLLRLRQSVVTVLGLFKFHTTESLSSQSEATTTCSTPINRKRRGSSNTPPIRRNGEILPIIDNEPPGDLRYVFFTKSPSSLGFSIAGGNAMGIFVSEIQPDDTAANSSGLKVGDHILELNGVDLTSVTAEQAMLELCKPTETVQILAQFNPTKFNSLRDQPGDSFYVRALFDRIPHSKDELNFKKGDILFVTDTMYNGHMGCWRACLVNEEDAQKRDIGMIPSRMKAEQELLLRRSVALAHGEDYKLTGRRSFFRRSKKGTHGVAVNHSREGSDSATSITTSCPDLGIASYQTVEKLDTHIPRAVILFSPMVEVLYEKLSEEVPYKFVQCKPEVVNLPQEKVEKGIADGTFVDSAWKGHQLACTTMASIKQVTDKHSLLDVSPSAVERLHALQVYPIILFVKFKSPKHIRDQKDGRYIREKISLRRAKELFESSAKLEREYKHFFNGTVHCTGNLSNICSQIQEVVDEQQKKAVWVPLSSV</sequence>
<dbReference type="PROSITE" id="PS50106">
    <property type="entry name" value="PDZ"/>
    <property type="match status" value="3"/>
</dbReference>
<keyword evidence="1 2" id="KW-0728">SH3 domain</keyword>
<dbReference type="Pfam" id="PF00625">
    <property type="entry name" value="Guanylate_kin"/>
    <property type="match status" value="1"/>
</dbReference>
<organism evidence="9 10">
    <name type="scientific">Porites evermanni</name>
    <dbReference type="NCBI Taxonomy" id="104178"/>
    <lineage>
        <taxon>Eukaryota</taxon>
        <taxon>Metazoa</taxon>
        <taxon>Cnidaria</taxon>
        <taxon>Anthozoa</taxon>
        <taxon>Hexacorallia</taxon>
        <taxon>Scleractinia</taxon>
        <taxon>Fungiina</taxon>
        <taxon>Poritidae</taxon>
        <taxon>Porites</taxon>
    </lineage>
</organism>
<feature type="coiled-coil region" evidence="3">
    <location>
        <begin position="249"/>
        <end position="283"/>
    </location>
</feature>
<dbReference type="SMART" id="SM00072">
    <property type="entry name" value="GuKc"/>
    <property type="match status" value="1"/>
</dbReference>
<evidence type="ECO:0000259" key="8">
    <source>
        <dbReference type="PROSITE" id="PS50209"/>
    </source>
</evidence>
<feature type="coiled-coil region" evidence="3">
    <location>
        <begin position="568"/>
        <end position="644"/>
    </location>
</feature>
<feature type="compositionally biased region" description="Polar residues" evidence="4">
    <location>
        <begin position="1421"/>
        <end position="1431"/>
    </location>
</feature>
<dbReference type="SUPFAM" id="SSF47986">
    <property type="entry name" value="DEATH domain"/>
    <property type="match status" value="1"/>
</dbReference>
<feature type="domain" description="CARD" evidence="8">
    <location>
        <begin position="1"/>
        <end position="82"/>
    </location>
</feature>
<dbReference type="PANTHER" id="PTHR46360">
    <property type="entry name" value="DISKS LARGE HOMOLOG 5"/>
    <property type="match status" value="1"/>
</dbReference>
<dbReference type="Gene3D" id="2.30.30.40">
    <property type="entry name" value="SH3 Domains"/>
    <property type="match status" value="1"/>
</dbReference>
<feature type="region of interest" description="Disordered" evidence="4">
    <location>
        <begin position="1104"/>
        <end position="1159"/>
    </location>
</feature>
<evidence type="ECO:0000256" key="1">
    <source>
        <dbReference type="ARBA" id="ARBA00022443"/>
    </source>
</evidence>
<dbReference type="Gene3D" id="1.10.533.10">
    <property type="entry name" value="Death Domain, Fas"/>
    <property type="match status" value="1"/>
</dbReference>
<feature type="domain" description="PDZ" evidence="7">
    <location>
        <begin position="698"/>
        <end position="770"/>
    </location>
</feature>
<keyword evidence="3" id="KW-0175">Coiled coil</keyword>
<dbReference type="SUPFAM" id="SSF52540">
    <property type="entry name" value="P-loop containing nucleoside triphosphate hydrolases"/>
    <property type="match status" value="1"/>
</dbReference>
<dbReference type="InterPro" id="IPR053004">
    <property type="entry name" value="MAGUK_Signaling_Regulators"/>
</dbReference>
<feature type="region of interest" description="Disordered" evidence="4">
    <location>
        <begin position="1050"/>
        <end position="1078"/>
    </location>
</feature>
<feature type="compositionally biased region" description="Low complexity" evidence="4">
    <location>
        <begin position="916"/>
        <end position="926"/>
    </location>
</feature>
<dbReference type="InterPro" id="IPR001315">
    <property type="entry name" value="CARD"/>
</dbReference>
<feature type="compositionally biased region" description="Polar residues" evidence="4">
    <location>
        <begin position="1111"/>
        <end position="1131"/>
    </location>
</feature>
<dbReference type="InterPro" id="IPR008145">
    <property type="entry name" value="GK/Ca_channel_bsu"/>
</dbReference>
<comment type="caution">
    <text evidence="9">The sequence shown here is derived from an EMBL/GenBank/DDBJ whole genome shotgun (WGS) entry which is preliminary data.</text>
</comment>
<protein>
    <recommendedName>
        <fullName evidence="11">Disks large homolog 5</fullName>
    </recommendedName>
</protein>